<proteinExistence type="predicted"/>
<dbReference type="Proteomes" id="UP000799753">
    <property type="component" value="Unassembled WGS sequence"/>
</dbReference>
<feature type="compositionally biased region" description="Basic and acidic residues" evidence="1">
    <location>
        <begin position="25"/>
        <end position="34"/>
    </location>
</feature>
<evidence type="ECO:0000313" key="3">
    <source>
        <dbReference type="Proteomes" id="UP000799753"/>
    </source>
</evidence>
<evidence type="ECO:0008006" key="4">
    <source>
        <dbReference type="Google" id="ProtNLM"/>
    </source>
</evidence>
<dbReference type="PANTHER" id="PTHR42085">
    <property type="entry name" value="F-BOX DOMAIN-CONTAINING PROTEIN"/>
    <property type="match status" value="1"/>
</dbReference>
<feature type="compositionally biased region" description="Low complexity" evidence="1">
    <location>
        <begin position="35"/>
        <end position="44"/>
    </location>
</feature>
<organism evidence="2 3">
    <name type="scientific">Massarina eburnea CBS 473.64</name>
    <dbReference type="NCBI Taxonomy" id="1395130"/>
    <lineage>
        <taxon>Eukaryota</taxon>
        <taxon>Fungi</taxon>
        <taxon>Dikarya</taxon>
        <taxon>Ascomycota</taxon>
        <taxon>Pezizomycotina</taxon>
        <taxon>Dothideomycetes</taxon>
        <taxon>Pleosporomycetidae</taxon>
        <taxon>Pleosporales</taxon>
        <taxon>Massarineae</taxon>
        <taxon>Massarinaceae</taxon>
        <taxon>Massarina</taxon>
    </lineage>
</organism>
<protein>
    <recommendedName>
        <fullName evidence="4">F-box domain-containing protein</fullName>
    </recommendedName>
</protein>
<sequence>MAKRKCTTTVPAKDSNHNIDATTDGQRKRFRSTEETTTGNAEATSPRTSFLDLPGEIRNQIYELALLRPKITIVSRSEKRLEVWGDVDTLSDDLRAHWRTTQVLSRAVERRTSWEIHPTIVRKKELSGLSPGGIKPFLASYELDSRNTKEDPPVVGLFGVNRQIREEAASMFFLQNTFSFKTRWEHFNYTPRAFISDLPLAFKWLRSVHLLLDCKPPGHRDYPADTSKVVELADTIKQLQLRHFGITVHRTPVPLWFDSIATIGPFESTAIEIHGHWQEGRGDLKEDLMQESNFCEFVCSKWLANTSPTPIIRVLRSTLRRAEDLVPSTPHVRYVVMCGFLPGQTSRNLEIDSKRGKTVRDWKDLSDEDLVAALE</sequence>
<dbReference type="PANTHER" id="PTHR42085:SF2">
    <property type="entry name" value="F-BOX DOMAIN-CONTAINING PROTEIN"/>
    <property type="match status" value="1"/>
</dbReference>
<accession>A0A6A6RSX6</accession>
<name>A0A6A6RSX6_9PLEO</name>
<feature type="region of interest" description="Disordered" evidence="1">
    <location>
        <begin position="1"/>
        <end position="49"/>
    </location>
</feature>
<dbReference type="OrthoDB" id="3799751at2759"/>
<dbReference type="AlphaFoldDB" id="A0A6A6RSX6"/>
<reference evidence="2" key="1">
    <citation type="journal article" date="2020" name="Stud. Mycol.">
        <title>101 Dothideomycetes genomes: a test case for predicting lifestyles and emergence of pathogens.</title>
        <authorList>
            <person name="Haridas S."/>
            <person name="Albert R."/>
            <person name="Binder M."/>
            <person name="Bloem J."/>
            <person name="Labutti K."/>
            <person name="Salamov A."/>
            <person name="Andreopoulos B."/>
            <person name="Baker S."/>
            <person name="Barry K."/>
            <person name="Bills G."/>
            <person name="Bluhm B."/>
            <person name="Cannon C."/>
            <person name="Castanera R."/>
            <person name="Culley D."/>
            <person name="Daum C."/>
            <person name="Ezra D."/>
            <person name="Gonzalez J."/>
            <person name="Henrissat B."/>
            <person name="Kuo A."/>
            <person name="Liang C."/>
            <person name="Lipzen A."/>
            <person name="Lutzoni F."/>
            <person name="Magnuson J."/>
            <person name="Mondo S."/>
            <person name="Nolan M."/>
            <person name="Ohm R."/>
            <person name="Pangilinan J."/>
            <person name="Park H.-J."/>
            <person name="Ramirez L."/>
            <person name="Alfaro M."/>
            <person name="Sun H."/>
            <person name="Tritt A."/>
            <person name="Yoshinaga Y."/>
            <person name="Zwiers L.-H."/>
            <person name="Turgeon B."/>
            <person name="Goodwin S."/>
            <person name="Spatafora J."/>
            <person name="Crous P."/>
            <person name="Grigoriev I."/>
        </authorList>
    </citation>
    <scope>NUCLEOTIDE SEQUENCE</scope>
    <source>
        <strain evidence="2">CBS 473.64</strain>
    </source>
</reference>
<keyword evidence="3" id="KW-1185">Reference proteome</keyword>
<gene>
    <name evidence="2" type="ORF">P280DRAFT_528931</name>
</gene>
<evidence type="ECO:0000256" key="1">
    <source>
        <dbReference type="SAM" id="MobiDB-lite"/>
    </source>
</evidence>
<dbReference type="InterPro" id="IPR038883">
    <property type="entry name" value="AN11006-like"/>
</dbReference>
<dbReference type="EMBL" id="MU006789">
    <property type="protein sequence ID" value="KAF2638699.1"/>
    <property type="molecule type" value="Genomic_DNA"/>
</dbReference>
<evidence type="ECO:0000313" key="2">
    <source>
        <dbReference type="EMBL" id="KAF2638699.1"/>
    </source>
</evidence>